<dbReference type="EMBL" id="CP001619">
    <property type="protein sequence ID" value="ACT96061.1"/>
    <property type="molecule type" value="Genomic_DNA"/>
</dbReference>
<dbReference type="AlphaFoldDB" id="C6W5X2"/>
<sequence>MSQVEASAEAGAYWSSNNETPFWLKTNQFGAVPDRTTSGVVQASVRRNYVFYDSLSARPRKLDWSAGVSPVGIYNKDNRFEFVLPEAHASVRFKRVELWAGRRREVMGLGDTTFSSGFYAMSGNSLPVPKVQIGTVGFTPLKFTRNFIAVHAGFAHGWFNADYIQGVRLHQKFLYLRFGKNKSKVYAGLNHNVLWAGHSDYLKEHPELAVNGELPSSWSIYPNVVFAFTSKKWFEKNGYGAFDSYRVGNHLGSYDIAFETTVGKYRLFAYHQHPFEDVSSMLFKNIPDGLYGINLKLNGKPGRFAITHLTLEFLSTKDQSGSEFYIPGSKYQGADNYFNHTQYSEGWSYQGRTVGTPFISPGKDMDQSKLSNYRYFPNNRVNMWYLGIQGKAGRLLTLSLRGSYSRNFGTPGADFDPPRGQFSSVLGAQYLLPRGRNLSIIARVATDQGDVFTRRTGGYIGIRKDW</sequence>
<reference evidence="1 2" key="1">
    <citation type="journal article" date="2009" name="Stand. Genomic Sci.">
        <title>Complete genome sequence of Dyadobacter fermentans type strain (NS114).</title>
        <authorList>
            <person name="Lang E."/>
            <person name="Lapidus A."/>
            <person name="Chertkov O."/>
            <person name="Brettin T."/>
            <person name="Detter J.C."/>
            <person name="Han C."/>
            <person name="Copeland A."/>
            <person name="Glavina Del Rio T."/>
            <person name="Nolan M."/>
            <person name="Chen F."/>
            <person name="Lucas S."/>
            <person name="Tice H."/>
            <person name="Cheng J.F."/>
            <person name="Land M."/>
            <person name="Hauser L."/>
            <person name="Chang Y.J."/>
            <person name="Jeffries C.D."/>
            <person name="Kopitz M."/>
            <person name="Bruce D."/>
            <person name="Goodwin L."/>
            <person name="Pitluck S."/>
            <person name="Ovchinnikova G."/>
            <person name="Pati A."/>
            <person name="Ivanova N."/>
            <person name="Mavrommatis K."/>
            <person name="Chen A."/>
            <person name="Palaniappan K."/>
            <person name="Chain P."/>
            <person name="Bristow J."/>
            <person name="Eisen J.A."/>
            <person name="Markowitz V."/>
            <person name="Hugenholtz P."/>
            <person name="Goker M."/>
            <person name="Rohde M."/>
            <person name="Kyrpides N.C."/>
            <person name="Klenk H.P."/>
        </authorList>
    </citation>
    <scope>NUCLEOTIDE SEQUENCE [LARGE SCALE GENOMIC DNA]</scope>
    <source>
        <strain evidence="2">ATCC 700827 / DSM 18053 / CIP 107007 / KCTC 52180 / NS114</strain>
    </source>
</reference>
<dbReference type="OrthoDB" id="596512at2"/>
<dbReference type="Proteomes" id="UP000002011">
    <property type="component" value="Chromosome"/>
</dbReference>
<accession>C6W5X2</accession>
<gene>
    <name evidence="1" type="ordered locus">Dfer_4860</name>
</gene>
<dbReference type="HOGENOM" id="CLU_038260_0_0_10"/>
<evidence type="ECO:0000313" key="2">
    <source>
        <dbReference type="Proteomes" id="UP000002011"/>
    </source>
</evidence>
<evidence type="ECO:0000313" key="1">
    <source>
        <dbReference type="EMBL" id="ACT96061.1"/>
    </source>
</evidence>
<proteinExistence type="predicted"/>
<organism evidence="1 2">
    <name type="scientific">Dyadobacter fermentans (strain ATCC 700827 / DSM 18053 / CIP 107007 / KCTC 52180 / NS114)</name>
    <dbReference type="NCBI Taxonomy" id="471854"/>
    <lineage>
        <taxon>Bacteria</taxon>
        <taxon>Pseudomonadati</taxon>
        <taxon>Bacteroidota</taxon>
        <taxon>Cytophagia</taxon>
        <taxon>Cytophagales</taxon>
        <taxon>Spirosomataceae</taxon>
        <taxon>Dyadobacter</taxon>
    </lineage>
</organism>
<name>C6W5X2_DYAFD</name>
<dbReference type="KEGG" id="dfe:Dfer_4860"/>
<dbReference type="InterPro" id="IPR038636">
    <property type="entry name" value="Wzi_sf"/>
</dbReference>
<protein>
    <recommendedName>
        <fullName evidence="3">Capsule assembly protein Wzi</fullName>
    </recommendedName>
</protein>
<evidence type="ECO:0008006" key="3">
    <source>
        <dbReference type="Google" id="ProtNLM"/>
    </source>
</evidence>
<dbReference type="STRING" id="471854.Dfer_4860"/>
<dbReference type="Gene3D" id="2.40.160.130">
    <property type="entry name" value="Capsule assembly protein Wzi"/>
    <property type="match status" value="1"/>
</dbReference>
<dbReference type="eggNOG" id="ENOG502Z7P0">
    <property type="taxonomic scope" value="Bacteria"/>
</dbReference>
<keyword evidence="2" id="KW-1185">Reference proteome</keyword>